<protein>
    <submittedName>
        <fullName evidence="2">Metal-dependent hydrolase</fullName>
    </submittedName>
</protein>
<evidence type="ECO:0000313" key="2">
    <source>
        <dbReference type="EMBL" id="MCL7746047.1"/>
    </source>
</evidence>
<accession>A0A9X1ZYN3</accession>
<dbReference type="EMBL" id="JAKRYL010000002">
    <property type="protein sequence ID" value="MCL7746047.1"/>
    <property type="molecule type" value="Genomic_DNA"/>
</dbReference>
<dbReference type="Pfam" id="PF04307">
    <property type="entry name" value="YdjM"/>
    <property type="match status" value="1"/>
</dbReference>
<name>A0A9X1ZYN3_9BACI</name>
<dbReference type="Proteomes" id="UP001139150">
    <property type="component" value="Unassembled WGS sequence"/>
</dbReference>
<reference evidence="2" key="1">
    <citation type="submission" date="2022-02" db="EMBL/GenBank/DDBJ databases">
        <title>Halalkalibacter sp. nov. isolated from Lonar Lake, India.</title>
        <authorList>
            <person name="Joshi A."/>
            <person name="Thite S."/>
            <person name="Lodha T."/>
        </authorList>
    </citation>
    <scope>NUCLEOTIDE SEQUENCE</scope>
    <source>
        <strain evidence="2">MEB205</strain>
    </source>
</reference>
<organism evidence="2 3">
    <name type="scientific">Halalkalibacter alkaliphilus</name>
    <dbReference type="NCBI Taxonomy" id="2917993"/>
    <lineage>
        <taxon>Bacteria</taxon>
        <taxon>Bacillati</taxon>
        <taxon>Bacillota</taxon>
        <taxon>Bacilli</taxon>
        <taxon>Bacillales</taxon>
        <taxon>Bacillaceae</taxon>
        <taxon>Halalkalibacter</taxon>
    </lineage>
</organism>
<dbReference type="AlphaFoldDB" id="A0A9X1ZYN3"/>
<dbReference type="InterPro" id="IPR007404">
    <property type="entry name" value="YdjM-like"/>
</dbReference>
<proteinExistence type="predicted"/>
<feature type="transmembrane region" description="Helical" evidence="1">
    <location>
        <begin position="139"/>
        <end position="158"/>
    </location>
</feature>
<keyword evidence="3" id="KW-1185">Reference proteome</keyword>
<dbReference type="PANTHER" id="PTHR35531">
    <property type="entry name" value="INNER MEMBRANE PROTEIN YBCI-RELATED"/>
    <property type="match status" value="1"/>
</dbReference>
<comment type="caution">
    <text evidence="2">The sequence shown here is derived from an EMBL/GenBank/DDBJ whole genome shotgun (WGS) entry which is preliminary data.</text>
</comment>
<sequence>MKGTTHLIGGLTAAVIYENQFPGTINEPFLFYTTALAGAIIPDICHPKSMIGRRLPIVSRTISTVFGHRSFSHSLLFLVIVHMLTEQLTIQGANAIQLGLLLGVGSHIVLDAMTPQGVKLFYPIKMNVRTPIYVKTGSVIGETVVTFCLGGLLVFYLFS</sequence>
<dbReference type="PANTHER" id="PTHR35531:SF1">
    <property type="entry name" value="INNER MEMBRANE PROTEIN YBCI-RELATED"/>
    <property type="match status" value="1"/>
</dbReference>
<evidence type="ECO:0000313" key="3">
    <source>
        <dbReference type="Proteomes" id="UP001139150"/>
    </source>
</evidence>
<evidence type="ECO:0000256" key="1">
    <source>
        <dbReference type="SAM" id="Phobius"/>
    </source>
</evidence>
<keyword evidence="1" id="KW-0472">Membrane</keyword>
<gene>
    <name evidence="2" type="ORF">MF646_02820</name>
</gene>
<keyword evidence="2" id="KW-0378">Hydrolase</keyword>
<dbReference type="GO" id="GO:0016787">
    <property type="term" value="F:hydrolase activity"/>
    <property type="evidence" value="ECO:0007669"/>
    <property type="project" value="UniProtKB-KW"/>
</dbReference>
<dbReference type="RefSeq" id="WP_250094975.1">
    <property type="nucleotide sequence ID" value="NZ_JAKRYL010000002.1"/>
</dbReference>
<keyword evidence="1" id="KW-1133">Transmembrane helix</keyword>
<keyword evidence="1" id="KW-0812">Transmembrane</keyword>